<accession>A0AAW0Y048</accession>
<sequence>SEVCEADLARTRRRHQSSSHHHHGSHFTIIIHHHPSHRQRRKFSGMRTHGCLLLLPLLLAPLVDRASGFGLELIRRSRQAVQCQPGDVSCEKCSRSCSSVEVSRLPECCEAYNTCCDQYFQACKKCSSMTSKDQYFPEYCCASFTDCCHLITTFNTQVKPPEPVRAPSKSASLKIPTVAAPKPSTFPGSKFSQRGTPKSQNAPVFLDSQDAATDSLGFEAFQPPEIKPDEPQPPVPQSPVQEPPEVQPTVTRGPAQRGGGRGSPSQGRGQQPRPRQRQQGGHRPSQNLEERRGRITSRGRVIS</sequence>
<evidence type="ECO:0000313" key="3">
    <source>
        <dbReference type="Proteomes" id="UP001445076"/>
    </source>
</evidence>
<protein>
    <submittedName>
        <fullName evidence="2">Uncharacterized protein</fullName>
    </submittedName>
</protein>
<feature type="compositionally biased region" description="Low complexity" evidence="1">
    <location>
        <begin position="263"/>
        <end position="286"/>
    </location>
</feature>
<keyword evidence="3" id="KW-1185">Reference proteome</keyword>
<feature type="non-terminal residue" evidence="2">
    <location>
        <position position="1"/>
    </location>
</feature>
<feature type="region of interest" description="Disordered" evidence="1">
    <location>
        <begin position="159"/>
        <end position="203"/>
    </location>
</feature>
<dbReference type="AlphaFoldDB" id="A0AAW0Y048"/>
<comment type="caution">
    <text evidence="2">The sequence shown here is derived from an EMBL/GenBank/DDBJ whole genome shotgun (WGS) entry which is preliminary data.</text>
</comment>
<gene>
    <name evidence="2" type="ORF">OTU49_017389</name>
</gene>
<reference evidence="2 3" key="1">
    <citation type="journal article" date="2024" name="BMC Genomics">
        <title>Genome assembly of redclaw crayfish (Cherax quadricarinatus) provides insights into its immune adaptation and hypoxia tolerance.</title>
        <authorList>
            <person name="Liu Z."/>
            <person name="Zheng J."/>
            <person name="Li H."/>
            <person name="Fang K."/>
            <person name="Wang S."/>
            <person name="He J."/>
            <person name="Zhou D."/>
            <person name="Weng S."/>
            <person name="Chi M."/>
            <person name="Gu Z."/>
            <person name="He J."/>
            <person name="Li F."/>
            <person name="Wang M."/>
        </authorList>
    </citation>
    <scope>NUCLEOTIDE SEQUENCE [LARGE SCALE GENOMIC DNA]</scope>
    <source>
        <strain evidence="2">ZL_2023a</strain>
    </source>
</reference>
<name>A0AAW0Y048_CHEQU</name>
<proteinExistence type="predicted"/>
<evidence type="ECO:0000313" key="2">
    <source>
        <dbReference type="EMBL" id="KAK8745255.1"/>
    </source>
</evidence>
<dbReference type="EMBL" id="JARKIK010000020">
    <property type="protein sequence ID" value="KAK8745255.1"/>
    <property type="molecule type" value="Genomic_DNA"/>
</dbReference>
<evidence type="ECO:0000256" key="1">
    <source>
        <dbReference type="SAM" id="MobiDB-lite"/>
    </source>
</evidence>
<feature type="region of interest" description="Disordered" evidence="1">
    <location>
        <begin position="221"/>
        <end position="303"/>
    </location>
</feature>
<feature type="compositionally biased region" description="Pro residues" evidence="1">
    <location>
        <begin position="231"/>
        <end position="246"/>
    </location>
</feature>
<feature type="compositionally biased region" description="Polar residues" evidence="1">
    <location>
        <begin position="186"/>
        <end position="202"/>
    </location>
</feature>
<organism evidence="2 3">
    <name type="scientific">Cherax quadricarinatus</name>
    <name type="common">Australian red claw crayfish</name>
    <dbReference type="NCBI Taxonomy" id="27406"/>
    <lineage>
        <taxon>Eukaryota</taxon>
        <taxon>Metazoa</taxon>
        <taxon>Ecdysozoa</taxon>
        <taxon>Arthropoda</taxon>
        <taxon>Crustacea</taxon>
        <taxon>Multicrustacea</taxon>
        <taxon>Malacostraca</taxon>
        <taxon>Eumalacostraca</taxon>
        <taxon>Eucarida</taxon>
        <taxon>Decapoda</taxon>
        <taxon>Pleocyemata</taxon>
        <taxon>Astacidea</taxon>
        <taxon>Parastacoidea</taxon>
        <taxon>Parastacidae</taxon>
        <taxon>Cherax</taxon>
    </lineage>
</organism>
<dbReference type="Proteomes" id="UP001445076">
    <property type="component" value="Unassembled WGS sequence"/>
</dbReference>